<dbReference type="RefSeq" id="WP_191718837.1">
    <property type="nucleotide sequence ID" value="NZ_JACSQP010000004.1"/>
</dbReference>
<proteinExistence type="predicted"/>
<accession>A0ABR8S2S3</accession>
<gene>
    <name evidence="3" type="ORF">H9651_08430</name>
</gene>
<evidence type="ECO:0000313" key="4">
    <source>
        <dbReference type="Proteomes" id="UP000648352"/>
    </source>
</evidence>
<reference evidence="3 4" key="1">
    <citation type="submission" date="2020-08" db="EMBL/GenBank/DDBJ databases">
        <title>A Genomic Blueprint of the Chicken Gut Microbiome.</title>
        <authorList>
            <person name="Gilroy R."/>
            <person name="Ravi A."/>
            <person name="Getino M."/>
            <person name="Pursley I."/>
            <person name="Horton D.L."/>
            <person name="Alikhan N.-F."/>
            <person name="Baker D."/>
            <person name="Gharbi K."/>
            <person name="Hall N."/>
            <person name="Watson M."/>
            <person name="Adriaenssens E.M."/>
            <person name="Foster-Nyarko E."/>
            <person name="Jarju S."/>
            <person name="Secka A."/>
            <person name="Antonio M."/>
            <person name="Oren A."/>
            <person name="Chaudhuri R."/>
            <person name="La Ragione R.M."/>
            <person name="Hildebrand F."/>
            <person name="Pallen M.J."/>
        </authorList>
    </citation>
    <scope>NUCLEOTIDE SEQUENCE [LARGE SCALE GENOMIC DNA]</scope>
    <source>
        <strain evidence="3 4">Sa4CUA7</strain>
    </source>
</reference>
<evidence type="ECO:0000256" key="1">
    <source>
        <dbReference type="SAM" id="MobiDB-lite"/>
    </source>
</evidence>
<comment type="caution">
    <text evidence="3">The sequence shown here is derived from an EMBL/GenBank/DDBJ whole genome shotgun (WGS) entry which is preliminary data.</text>
</comment>
<dbReference type="Gene3D" id="3.40.50.720">
    <property type="entry name" value="NAD(P)-binding Rossmann-like Domain"/>
    <property type="match status" value="1"/>
</dbReference>
<dbReference type="InterPro" id="IPR050177">
    <property type="entry name" value="Lipid_A_modif_metabolic_enz"/>
</dbReference>
<name>A0ABR8S2S3_9MICO</name>
<evidence type="ECO:0000259" key="2">
    <source>
        <dbReference type="Pfam" id="PF01370"/>
    </source>
</evidence>
<sequence length="326" mass="34267">MSRIVVTGGAGRLGRTLAAGLAAAGHDVLSLDRATSPALESAGVTQREIDLCDAPATRAALEAAHPEAVVHLAAIAVPFSAPEDVILRTNAALAMSVLGGAVAAGVTRVVAASSPTVLGYHAPAGWLPERFPLDERTPPRPWNAYALSKLVIEQTVDMLRRQVGDAVRFASFRPCYVLTPEEWAGEPTQQGHTVRERLDDPALAAPALFNYVDARDVARFTDTLLAALPDIPNGETFFVGADDALARRPLAELLPLFVPGSAELAAGLTGTLPAFSNAKARRLLGWAPRHSWRTELADVGATTDADVPTHATATLPPTPARKDAPV</sequence>
<dbReference type="EMBL" id="JACSQP010000004">
    <property type="protein sequence ID" value="MBD7957664.1"/>
    <property type="molecule type" value="Genomic_DNA"/>
</dbReference>
<dbReference type="InterPro" id="IPR001509">
    <property type="entry name" value="Epimerase_deHydtase"/>
</dbReference>
<organism evidence="3 4">
    <name type="scientific">Microbacterium pullorum</name>
    <dbReference type="NCBI Taxonomy" id="2762236"/>
    <lineage>
        <taxon>Bacteria</taxon>
        <taxon>Bacillati</taxon>
        <taxon>Actinomycetota</taxon>
        <taxon>Actinomycetes</taxon>
        <taxon>Micrococcales</taxon>
        <taxon>Microbacteriaceae</taxon>
        <taxon>Microbacterium</taxon>
    </lineage>
</organism>
<dbReference type="InterPro" id="IPR036291">
    <property type="entry name" value="NAD(P)-bd_dom_sf"/>
</dbReference>
<feature type="domain" description="NAD-dependent epimerase/dehydratase" evidence="2">
    <location>
        <begin position="4"/>
        <end position="240"/>
    </location>
</feature>
<keyword evidence="4" id="KW-1185">Reference proteome</keyword>
<dbReference type="Proteomes" id="UP000648352">
    <property type="component" value="Unassembled WGS sequence"/>
</dbReference>
<evidence type="ECO:0000313" key="3">
    <source>
        <dbReference type="EMBL" id="MBD7957664.1"/>
    </source>
</evidence>
<dbReference type="SUPFAM" id="SSF51735">
    <property type="entry name" value="NAD(P)-binding Rossmann-fold domains"/>
    <property type="match status" value="1"/>
</dbReference>
<feature type="region of interest" description="Disordered" evidence="1">
    <location>
        <begin position="303"/>
        <end position="326"/>
    </location>
</feature>
<dbReference type="Pfam" id="PF01370">
    <property type="entry name" value="Epimerase"/>
    <property type="match status" value="1"/>
</dbReference>
<protein>
    <submittedName>
        <fullName evidence="3">NAD(P)-dependent oxidoreductase</fullName>
    </submittedName>
</protein>
<dbReference type="PANTHER" id="PTHR43245">
    <property type="entry name" value="BIFUNCTIONAL POLYMYXIN RESISTANCE PROTEIN ARNA"/>
    <property type="match status" value="1"/>
</dbReference>